<dbReference type="Proteomes" id="UP001144471">
    <property type="component" value="Unassembled WGS sequence"/>
</dbReference>
<name>A0A9W6GJ66_9FUSO</name>
<accession>A0A9W6GJ66</accession>
<sequence>MRKLKKSLNKRLKTLEEAKNYYFNYNKTYKEIENLKSLKIKIDLETLFLRNYNEKRQEFYSVELLNRWNSRNFERDSEIGLVVVDRNFRILDNFEGVCTAFLLELDEIEISIDFSREVSEGTAIGDLSKDECRAFIELKNRCHSEAVSIVWAPAIKHIDEIKEEIEKNYPILKTYNIAFKDKDAFANYVKKIYEYDGTEEFIRIKTERLVKSEFRIIGIIYEIGDLQIDSKKGDSIKVGNLKDHIRRSYRERVDNYIFDVVYHAAFSREECLHLSEVLKDAEKYGGEFL</sequence>
<reference evidence="1" key="1">
    <citation type="submission" date="2022-12" db="EMBL/GenBank/DDBJ databases">
        <title>Reference genome sequencing for broad-spectrum identification of bacterial and archaeal isolates by mass spectrometry.</title>
        <authorList>
            <person name="Sekiguchi Y."/>
            <person name="Tourlousse D.M."/>
        </authorList>
    </citation>
    <scope>NUCLEOTIDE SEQUENCE</scope>
    <source>
        <strain evidence="1">10succ1</strain>
    </source>
</reference>
<evidence type="ECO:0000313" key="2">
    <source>
        <dbReference type="Proteomes" id="UP001144471"/>
    </source>
</evidence>
<proteinExistence type="predicted"/>
<keyword evidence="2" id="KW-1185">Reference proteome</keyword>
<dbReference type="AlphaFoldDB" id="A0A9W6GJ66"/>
<evidence type="ECO:0000313" key="1">
    <source>
        <dbReference type="EMBL" id="GLI55168.1"/>
    </source>
</evidence>
<dbReference type="EMBL" id="BSDY01000002">
    <property type="protein sequence ID" value="GLI55168.1"/>
    <property type="molecule type" value="Genomic_DNA"/>
</dbReference>
<organism evidence="1 2">
    <name type="scientific">Propionigenium maris DSM 9537</name>
    <dbReference type="NCBI Taxonomy" id="1123000"/>
    <lineage>
        <taxon>Bacteria</taxon>
        <taxon>Fusobacteriati</taxon>
        <taxon>Fusobacteriota</taxon>
        <taxon>Fusobacteriia</taxon>
        <taxon>Fusobacteriales</taxon>
        <taxon>Fusobacteriaceae</taxon>
        <taxon>Propionigenium</taxon>
    </lineage>
</organism>
<dbReference type="RefSeq" id="WP_281833458.1">
    <property type="nucleotide sequence ID" value="NZ_BSDY01000002.1"/>
</dbReference>
<gene>
    <name evidence="1" type="ORF">PM10SUCC1_06830</name>
</gene>
<protein>
    <submittedName>
        <fullName evidence="1">Uncharacterized protein</fullName>
    </submittedName>
</protein>
<comment type="caution">
    <text evidence="1">The sequence shown here is derived from an EMBL/GenBank/DDBJ whole genome shotgun (WGS) entry which is preliminary data.</text>
</comment>